<dbReference type="Gene3D" id="3.40.50.2300">
    <property type="match status" value="1"/>
</dbReference>
<dbReference type="SMART" id="SM00850">
    <property type="entry name" value="LytTR"/>
    <property type="match status" value="1"/>
</dbReference>
<keyword evidence="3" id="KW-0597">Phosphoprotein</keyword>
<reference evidence="6 7" key="1">
    <citation type="submission" date="2020-08" db="EMBL/GenBank/DDBJ databases">
        <authorList>
            <person name="Liu C."/>
            <person name="Sun Q."/>
        </authorList>
    </citation>
    <scope>NUCLEOTIDE SEQUENCE [LARGE SCALE GENOMIC DNA]</scope>
    <source>
        <strain evidence="6 7">NSJ-4</strain>
    </source>
</reference>
<dbReference type="InterPro" id="IPR046947">
    <property type="entry name" value="LytR-like"/>
</dbReference>
<comment type="function">
    <text evidence="2">May play the central regulatory role in sporulation. It may be an element of the effector pathway responsible for the activation of sporulation genes in response to nutritional stress. Spo0A may act in concert with spo0H (a sigma factor) to control the expression of some genes that are critical to the sporulation process.</text>
</comment>
<protein>
    <recommendedName>
        <fullName evidence="1">Stage 0 sporulation protein A homolog</fullName>
    </recommendedName>
</protein>
<evidence type="ECO:0000256" key="2">
    <source>
        <dbReference type="ARBA" id="ARBA00024867"/>
    </source>
</evidence>
<evidence type="ECO:0000256" key="1">
    <source>
        <dbReference type="ARBA" id="ARBA00018672"/>
    </source>
</evidence>
<accession>A0A7G9FMI9</accession>
<evidence type="ECO:0000313" key="7">
    <source>
        <dbReference type="Proteomes" id="UP000515819"/>
    </source>
</evidence>
<dbReference type="InterPro" id="IPR007492">
    <property type="entry name" value="LytTR_DNA-bd_dom"/>
</dbReference>
<dbReference type="GO" id="GO:0003677">
    <property type="term" value="F:DNA binding"/>
    <property type="evidence" value="ECO:0007669"/>
    <property type="project" value="UniProtKB-KW"/>
</dbReference>
<dbReference type="PROSITE" id="PS50110">
    <property type="entry name" value="RESPONSE_REGULATORY"/>
    <property type="match status" value="1"/>
</dbReference>
<organism evidence="6 7">
    <name type="scientific">Wujia chipingensis</name>
    <dbReference type="NCBI Taxonomy" id="2763670"/>
    <lineage>
        <taxon>Bacteria</taxon>
        <taxon>Bacillati</taxon>
        <taxon>Bacillota</taxon>
        <taxon>Clostridia</taxon>
        <taxon>Lachnospirales</taxon>
        <taxon>Lachnospiraceae</taxon>
        <taxon>Wujia</taxon>
    </lineage>
</organism>
<feature type="modified residue" description="4-aspartylphosphate" evidence="3">
    <location>
        <position position="58"/>
    </location>
</feature>
<dbReference type="CDD" id="cd00156">
    <property type="entry name" value="REC"/>
    <property type="match status" value="1"/>
</dbReference>
<feature type="domain" description="Response regulatory" evidence="4">
    <location>
        <begin position="3"/>
        <end position="121"/>
    </location>
</feature>
<evidence type="ECO:0000256" key="3">
    <source>
        <dbReference type="PROSITE-ProRule" id="PRU00169"/>
    </source>
</evidence>
<feature type="domain" description="HTH LytTR-type" evidence="5">
    <location>
        <begin position="169"/>
        <end position="240"/>
    </location>
</feature>
<name>A0A7G9FMI9_9FIRM</name>
<dbReference type="PANTHER" id="PTHR37299">
    <property type="entry name" value="TRANSCRIPTIONAL REGULATOR-RELATED"/>
    <property type="match status" value="1"/>
</dbReference>
<dbReference type="Gene3D" id="2.40.50.1020">
    <property type="entry name" value="LytTr DNA-binding domain"/>
    <property type="match status" value="1"/>
</dbReference>
<evidence type="ECO:0000259" key="5">
    <source>
        <dbReference type="PROSITE" id="PS50930"/>
    </source>
</evidence>
<dbReference type="SUPFAM" id="SSF52172">
    <property type="entry name" value="CheY-like"/>
    <property type="match status" value="1"/>
</dbReference>
<dbReference type="Pfam" id="PF00072">
    <property type="entry name" value="Response_reg"/>
    <property type="match status" value="1"/>
</dbReference>
<dbReference type="InterPro" id="IPR001789">
    <property type="entry name" value="Sig_transdc_resp-reg_receiver"/>
</dbReference>
<dbReference type="RefSeq" id="WP_195541135.1">
    <property type="nucleotide sequence ID" value="NZ_CP060632.1"/>
</dbReference>
<dbReference type="KEGG" id="wcp:H9Q76_00190"/>
<proteinExistence type="predicted"/>
<dbReference type="InterPro" id="IPR011006">
    <property type="entry name" value="CheY-like_superfamily"/>
</dbReference>
<keyword evidence="6" id="KW-0238">DNA-binding</keyword>
<dbReference type="AlphaFoldDB" id="A0A7G9FMI9"/>
<dbReference type="Proteomes" id="UP000515819">
    <property type="component" value="Chromosome"/>
</dbReference>
<sequence>MYHIVICDDDTLFIDHMKCLLLRAGLPSETCKFYSYLSASEFEADFPNFYTIDLLILDIQLPDVNGTVFAKSFREKFPSSTLVFCSGKQSPTPESFESEPYRYLLKAWSDEHMVEKLTHVIAHIQTEKTEPFIHAGWYSTQLKLPASEIMYIARGRGCSKIYVSKKSPYYTYNDKILCKSSLSDLHALLHDFYFAYAHNSYLVNLQHVTYLNKTELTLSDNSMLTISRSRQKEFQAMFFRYMKSQD</sequence>
<dbReference type="GO" id="GO:0000156">
    <property type="term" value="F:phosphorelay response regulator activity"/>
    <property type="evidence" value="ECO:0007669"/>
    <property type="project" value="InterPro"/>
</dbReference>
<gene>
    <name evidence="6" type="ORF">H9Q76_00190</name>
</gene>
<dbReference type="PANTHER" id="PTHR37299:SF1">
    <property type="entry name" value="STAGE 0 SPORULATION PROTEIN A HOMOLOG"/>
    <property type="match status" value="1"/>
</dbReference>
<dbReference type="Pfam" id="PF04397">
    <property type="entry name" value="LytTR"/>
    <property type="match status" value="1"/>
</dbReference>
<dbReference type="PROSITE" id="PS50930">
    <property type="entry name" value="HTH_LYTTR"/>
    <property type="match status" value="1"/>
</dbReference>
<evidence type="ECO:0000259" key="4">
    <source>
        <dbReference type="PROSITE" id="PS50110"/>
    </source>
</evidence>
<evidence type="ECO:0000313" key="6">
    <source>
        <dbReference type="EMBL" id="QNL99770.1"/>
    </source>
</evidence>
<dbReference type="SMART" id="SM00448">
    <property type="entry name" value="REC"/>
    <property type="match status" value="1"/>
</dbReference>
<dbReference type="EMBL" id="CP060632">
    <property type="protein sequence ID" value="QNL99770.1"/>
    <property type="molecule type" value="Genomic_DNA"/>
</dbReference>
<keyword evidence="7" id="KW-1185">Reference proteome</keyword>